<organism evidence="1 2">
    <name type="scientific">Glossina austeni</name>
    <name type="common">Savannah tsetse fly</name>
    <dbReference type="NCBI Taxonomy" id="7395"/>
    <lineage>
        <taxon>Eukaryota</taxon>
        <taxon>Metazoa</taxon>
        <taxon>Ecdysozoa</taxon>
        <taxon>Arthropoda</taxon>
        <taxon>Hexapoda</taxon>
        <taxon>Insecta</taxon>
        <taxon>Pterygota</taxon>
        <taxon>Neoptera</taxon>
        <taxon>Endopterygota</taxon>
        <taxon>Diptera</taxon>
        <taxon>Brachycera</taxon>
        <taxon>Muscomorpha</taxon>
        <taxon>Hippoboscoidea</taxon>
        <taxon>Glossinidae</taxon>
        <taxon>Glossina</taxon>
    </lineage>
</organism>
<dbReference type="AlphaFoldDB" id="A0A1A9VQ50"/>
<name>A0A1A9VQ50_GLOAU</name>
<reference evidence="1" key="1">
    <citation type="submission" date="2020-05" db="UniProtKB">
        <authorList>
            <consortium name="EnsemblMetazoa"/>
        </authorList>
    </citation>
    <scope>IDENTIFICATION</scope>
    <source>
        <strain evidence="1">TTRI</strain>
    </source>
</reference>
<dbReference type="VEuPathDB" id="VectorBase:GAUT044019"/>
<evidence type="ECO:0000313" key="2">
    <source>
        <dbReference type="Proteomes" id="UP000078200"/>
    </source>
</evidence>
<accession>A0A1A9VQ50</accession>
<dbReference type="EnsemblMetazoa" id="GAUT044019-RA">
    <property type="protein sequence ID" value="GAUT044019-PA"/>
    <property type="gene ID" value="GAUT044019"/>
</dbReference>
<sequence>MYCQEGTRLCASQTQSITSEVRSNSCFNVTVRKFSANLVVDIKIHVVIQSCTCCGSRNSAKQQKEEYHEQMHLVECFHGKIKQCGTVAKRMGKNNSNPPCKANNQTNESVVSFVDEE</sequence>
<keyword evidence="2" id="KW-1185">Reference proteome</keyword>
<evidence type="ECO:0000313" key="1">
    <source>
        <dbReference type="EnsemblMetazoa" id="GAUT044019-PA"/>
    </source>
</evidence>
<protein>
    <submittedName>
        <fullName evidence="1">Uncharacterized protein</fullName>
    </submittedName>
</protein>
<proteinExistence type="predicted"/>
<dbReference type="Proteomes" id="UP000078200">
    <property type="component" value="Unassembled WGS sequence"/>
</dbReference>